<protein>
    <recommendedName>
        <fullName evidence="2">Reverse transcriptase zinc-binding domain-containing protein</fullName>
    </recommendedName>
</protein>
<sequence length="290" mass="33628">MDFSNRLGDWALLVLLLVSCCLAALLNNGVEASHNVFDHLQSVRTVNVRKVHRTAYHFQPTKHWINVNETINCWNWSTIKDDSPLLKRILAIRDKVILLEGSSYAAIERFSSWKEGNRLSSGKIYDYFRPKGTIVQWVKEVWNNFITPKHAFCLWLAIKGKLLTKDRLSFLSIDKHCVLCNRVDESATHLFFSCPFSMRVWECIRDWLGISRSMTTLASALKWIKKEARGTSTLSKAKRIALASTVYHIWNARNRMCFEDEVPNLVGYCVKIKSHVYSVIYTLYPNDFLF</sequence>
<dbReference type="InterPro" id="IPR026960">
    <property type="entry name" value="RVT-Znf"/>
</dbReference>
<feature type="chain" id="PRO_5044839759" description="Reverse transcriptase zinc-binding domain-containing protein" evidence="1">
    <location>
        <begin position="24"/>
        <end position="290"/>
    </location>
</feature>
<dbReference type="PROSITE" id="PS51257">
    <property type="entry name" value="PROKAR_LIPOPROTEIN"/>
    <property type="match status" value="1"/>
</dbReference>
<comment type="caution">
    <text evidence="3">The sequence shown here is derived from an EMBL/GenBank/DDBJ whole genome shotgun (WGS) entry which is preliminary data.</text>
</comment>
<evidence type="ECO:0000259" key="2">
    <source>
        <dbReference type="Pfam" id="PF13966"/>
    </source>
</evidence>
<dbReference type="EMBL" id="JAVIJP010000036">
    <property type="protein sequence ID" value="KAL3628266.1"/>
    <property type="molecule type" value="Genomic_DNA"/>
</dbReference>
<keyword evidence="1" id="KW-0732">Signal</keyword>
<gene>
    <name evidence="3" type="ORF">CASFOL_027312</name>
</gene>
<dbReference type="Pfam" id="PF13966">
    <property type="entry name" value="zf-RVT"/>
    <property type="match status" value="1"/>
</dbReference>
<keyword evidence="4" id="KW-1185">Reference proteome</keyword>
<accession>A0ABD3CEI1</accession>
<feature type="domain" description="Reverse transcriptase zinc-binding" evidence="2">
    <location>
        <begin position="120"/>
        <end position="201"/>
    </location>
</feature>
<organism evidence="3 4">
    <name type="scientific">Castilleja foliolosa</name>
    <dbReference type="NCBI Taxonomy" id="1961234"/>
    <lineage>
        <taxon>Eukaryota</taxon>
        <taxon>Viridiplantae</taxon>
        <taxon>Streptophyta</taxon>
        <taxon>Embryophyta</taxon>
        <taxon>Tracheophyta</taxon>
        <taxon>Spermatophyta</taxon>
        <taxon>Magnoliopsida</taxon>
        <taxon>eudicotyledons</taxon>
        <taxon>Gunneridae</taxon>
        <taxon>Pentapetalae</taxon>
        <taxon>asterids</taxon>
        <taxon>lamiids</taxon>
        <taxon>Lamiales</taxon>
        <taxon>Orobanchaceae</taxon>
        <taxon>Pedicularideae</taxon>
        <taxon>Castillejinae</taxon>
        <taxon>Castilleja</taxon>
    </lineage>
</organism>
<dbReference type="Proteomes" id="UP001632038">
    <property type="component" value="Unassembled WGS sequence"/>
</dbReference>
<dbReference type="AlphaFoldDB" id="A0ABD3CEI1"/>
<dbReference type="PANTHER" id="PTHR33116">
    <property type="entry name" value="REVERSE TRANSCRIPTASE ZINC-BINDING DOMAIN-CONTAINING PROTEIN-RELATED-RELATED"/>
    <property type="match status" value="1"/>
</dbReference>
<reference evidence="4" key="1">
    <citation type="journal article" date="2024" name="IScience">
        <title>Strigolactones Initiate the Formation of Haustorium-like Structures in Castilleja.</title>
        <authorList>
            <person name="Buerger M."/>
            <person name="Peterson D."/>
            <person name="Chory J."/>
        </authorList>
    </citation>
    <scope>NUCLEOTIDE SEQUENCE [LARGE SCALE GENOMIC DNA]</scope>
</reference>
<proteinExistence type="predicted"/>
<feature type="signal peptide" evidence="1">
    <location>
        <begin position="1"/>
        <end position="23"/>
    </location>
</feature>
<name>A0ABD3CEI1_9LAMI</name>
<evidence type="ECO:0000256" key="1">
    <source>
        <dbReference type="SAM" id="SignalP"/>
    </source>
</evidence>
<evidence type="ECO:0000313" key="4">
    <source>
        <dbReference type="Proteomes" id="UP001632038"/>
    </source>
</evidence>
<evidence type="ECO:0000313" key="3">
    <source>
        <dbReference type="EMBL" id="KAL3628266.1"/>
    </source>
</evidence>
<dbReference type="PANTHER" id="PTHR33116:SF84">
    <property type="entry name" value="RNA-DIRECTED DNA POLYMERASE"/>
    <property type="match status" value="1"/>
</dbReference>